<gene>
    <name evidence="6" type="primary">bamC</name>
    <name evidence="8" type="ORF">BFC17_17235</name>
</gene>
<dbReference type="GO" id="GO:0051205">
    <property type="term" value="P:protein insertion into membrane"/>
    <property type="evidence" value="ECO:0007669"/>
    <property type="project" value="UniProtKB-UniRule"/>
</dbReference>
<sequence>MNKKLALVSGIASLVLTACASQQDRITASGSYAYLKSTERTQLQVPTELDSPEFTKDYEIPALQPGADTDLIGRNLHVVPPALVIPLVQGSHVEEGSKGATVLLDQVKDSEPLNKTIWNSLIGYLEQHNINVESFDPAQGELVTGWMSLIPVNQDEDSSWFSWSSDDEENVVGQGRYRFNVELKPHGRTAQLTASLQDYRLGDKSINDLNAMEKRRDEVMVLNQVIGHYEYLNQLETNRRIAQIRQGLNMDMGFDDDGNPAFVLDANYDIAWPRIQLVLRKLGFNVKDLDKSNGLIFVQYTDEQVSWWSDIFSSSDAQLLDYEDYRLKVTSLGPKTSITFMDKESTPFNAKQVADLFKPFEQVMTEDGLDI</sequence>
<comment type="subcellular location">
    <subcellularLocation>
        <location evidence="6">Cell outer membrane</location>
        <topology evidence="6">Lipid-anchor</topology>
    </subcellularLocation>
</comment>
<evidence type="ECO:0000256" key="2">
    <source>
        <dbReference type="ARBA" id="ARBA00023136"/>
    </source>
</evidence>
<keyword evidence="1 6" id="KW-0732">Signal</keyword>
<dbReference type="HAMAP" id="MF_00924">
    <property type="entry name" value="OM_assembly_BamC"/>
    <property type="match status" value="1"/>
</dbReference>
<organism evidence="8 9">
    <name type="scientific">Alteromonas lipolytica</name>
    <dbReference type="NCBI Taxonomy" id="1856405"/>
    <lineage>
        <taxon>Bacteria</taxon>
        <taxon>Pseudomonadati</taxon>
        <taxon>Pseudomonadota</taxon>
        <taxon>Gammaproteobacteria</taxon>
        <taxon>Alteromonadales</taxon>
        <taxon>Alteromonadaceae</taxon>
        <taxon>Alteromonas/Salinimonas group</taxon>
        <taxon>Alteromonas</taxon>
    </lineage>
</organism>
<accession>A0A1E8FHQ9</accession>
<dbReference type="Gene3D" id="3.30.530.50">
    <property type="match status" value="1"/>
</dbReference>
<dbReference type="AlphaFoldDB" id="A0A1E8FHQ9"/>
<comment type="caution">
    <text evidence="8">The sequence shown here is derived from an EMBL/GenBank/DDBJ whole genome shotgun (WGS) entry which is preliminary data.</text>
</comment>
<proteinExistence type="inferred from homology"/>
<comment type="similarity">
    <text evidence="6">Belongs to the BamC family.</text>
</comment>
<dbReference type="Gene3D" id="3.30.310.170">
    <property type="entry name" value="Outer membrane protein assembly factor BamC"/>
    <property type="match status" value="1"/>
</dbReference>
<evidence type="ECO:0000313" key="9">
    <source>
        <dbReference type="Proteomes" id="UP000176037"/>
    </source>
</evidence>
<dbReference type="EMBL" id="MJIC01000010">
    <property type="protein sequence ID" value="OFI35276.1"/>
    <property type="molecule type" value="Genomic_DNA"/>
</dbReference>
<feature type="chain" id="PRO_5018799070" description="Outer membrane protein assembly factor BamC" evidence="7">
    <location>
        <begin position="21"/>
        <end position="371"/>
    </location>
</feature>
<evidence type="ECO:0000256" key="7">
    <source>
        <dbReference type="SAM" id="SignalP"/>
    </source>
</evidence>
<dbReference type="RefSeq" id="WP_070176195.1">
    <property type="nucleotide sequence ID" value="NZ_BMJR01000001.1"/>
</dbReference>
<keyword evidence="9" id="KW-1185">Reference proteome</keyword>
<evidence type="ECO:0000256" key="1">
    <source>
        <dbReference type="ARBA" id="ARBA00022729"/>
    </source>
</evidence>
<evidence type="ECO:0000256" key="5">
    <source>
        <dbReference type="ARBA" id="ARBA00023288"/>
    </source>
</evidence>
<dbReference type="GO" id="GO:0009279">
    <property type="term" value="C:cell outer membrane"/>
    <property type="evidence" value="ECO:0007669"/>
    <property type="project" value="UniProtKB-SubCell"/>
</dbReference>
<dbReference type="Pfam" id="PF06804">
    <property type="entry name" value="Lipoprotein_18"/>
    <property type="match status" value="1"/>
</dbReference>
<keyword evidence="3 6" id="KW-0564">Palmitate</keyword>
<feature type="signal peptide" evidence="7">
    <location>
        <begin position="1"/>
        <end position="20"/>
    </location>
</feature>
<evidence type="ECO:0000256" key="4">
    <source>
        <dbReference type="ARBA" id="ARBA00023237"/>
    </source>
</evidence>
<dbReference type="InterPro" id="IPR042268">
    <property type="entry name" value="BamC_C"/>
</dbReference>
<evidence type="ECO:0000313" key="8">
    <source>
        <dbReference type="EMBL" id="OFI35276.1"/>
    </source>
</evidence>
<dbReference type="InterPro" id="IPR014524">
    <property type="entry name" value="BamC"/>
</dbReference>
<dbReference type="Proteomes" id="UP000176037">
    <property type="component" value="Unassembled WGS sequence"/>
</dbReference>
<keyword evidence="5 6" id="KW-0449">Lipoprotein</keyword>
<keyword evidence="4 6" id="KW-0998">Cell outer membrane</keyword>
<comment type="subunit">
    <text evidence="6">Part of the Bam complex.</text>
</comment>
<name>A0A1E8FHQ9_9ALTE</name>
<reference evidence="8 9" key="1">
    <citation type="submission" date="2016-09" db="EMBL/GenBank/DDBJ databases">
        <title>Alteromonas lipolytica, a new species isolated from sea water.</title>
        <authorList>
            <person name="Wu Y.-H."/>
            <person name="Cheng H."/>
            <person name="Xu X.-W."/>
        </authorList>
    </citation>
    <scope>NUCLEOTIDE SEQUENCE [LARGE SCALE GENOMIC DNA]</scope>
    <source>
        <strain evidence="8 9">JW12</strain>
    </source>
</reference>
<evidence type="ECO:0000256" key="3">
    <source>
        <dbReference type="ARBA" id="ARBA00023139"/>
    </source>
</evidence>
<dbReference type="STRING" id="1856405.BFC17_17235"/>
<keyword evidence="2 6" id="KW-0472">Membrane</keyword>
<dbReference type="OrthoDB" id="5598420at2"/>
<dbReference type="PROSITE" id="PS51257">
    <property type="entry name" value="PROKAR_LIPOPROTEIN"/>
    <property type="match status" value="1"/>
</dbReference>
<evidence type="ECO:0000256" key="6">
    <source>
        <dbReference type="HAMAP-Rule" id="MF_00924"/>
    </source>
</evidence>
<protein>
    <recommendedName>
        <fullName evidence="6">Outer membrane protein assembly factor BamC</fullName>
    </recommendedName>
</protein>
<dbReference type="GO" id="GO:0043165">
    <property type="term" value="P:Gram-negative-bacterium-type cell outer membrane assembly"/>
    <property type="evidence" value="ECO:0007669"/>
    <property type="project" value="UniProtKB-UniRule"/>
</dbReference>
<comment type="function">
    <text evidence="6">Part of the outer membrane protein assembly complex, which is involved in assembly and insertion of beta-barrel proteins into the outer membrane.</text>
</comment>
<dbReference type="InterPro" id="IPR010653">
    <property type="entry name" value="NlpB/DapX"/>
</dbReference>